<protein>
    <submittedName>
        <fullName evidence="1">Uncharacterized protein</fullName>
    </submittedName>
</protein>
<dbReference type="EMBL" id="ASHM01183939">
    <property type="protein sequence ID" value="PNX65725.1"/>
    <property type="molecule type" value="Genomic_DNA"/>
</dbReference>
<evidence type="ECO:0000313" key="2">
    <source>
        <dbReference type="Proteomes" id="UP000236291"/>
    </source>
</evidence>
<proteinExistence type="predicted"/>
<dbReference type="AlphaFoldDB" id="A0A2K3KHG2"/>
<dbReference type="Proteomes" id="UP000236291">
    <property type="component" value="Unassembled WGS sequence"/>
</dbReference>
<comment type="caution">
    <text evidence="1">The sequence shown here is derived from an EMBL/GenBank/DDBJ whole genome shotgun (WGS) entry which is preliminary data.</text>
</comment>
<evidence type="ECO:0000313" key="1">
    <source>
        <dbReference type="EMBL" id="PNX65725.1"/>
    </source>
</evidence>
<reference evidence="1 2" key="2">
    <citation type="journal article" date="2017" name="Front. Plant Sci.">
        <title>Gene Classification and Mining of Molecular Markers Useful in Red Clover (Trifolium pratense) Breeding.</title>
        <authorList>
            <person name="Istvanek J."/>
            <person name="Dluhosova J."/>
            <person name="Dluhos P."/>
            <person name="Patkova L."/>
            <person name="Nedelnik J."/>
            <person name="Repkova J."/>
        </authorList>
    </citation>
    <scope>NUCLEOTIDE SEQUENCE [LARGE SCALE GENOMIC DNA]</scope>
    <source>
        <strain evidence="2">cv. Tatra</strain>
        <tissue evidence="1">Young leaves</tissue>
    </source>
</reference>
<feature type="non-terminal residue" evidence="1">
    <location>
        <position position="1"/>
    </location>
</feature>
<organism evidence="1 2">
    <name type="scientific">Trifolium pratense</name>
    <name type="common">Red clover</name>
    <dbReference type="NCBI Taxonomy" id="57577"/>
    <lineage>
        <taxon>Eukaryota</taxon>
        <taxon>Viridiplantae</taxon>
        <taxon>Streptophyta</taxon>
        <taxon>Embryophyta</taxon>
        <taxon>Tracheophyta</taxon>
        <taxon>Spermatophyta</taxon>
        <taxon>Magnoliopsida</taxon>
        <taxon>eudicotyledons</taxon>
        <taxon>Gunneridae</taxon>
        <taxon>Pentapetalae</taxon>
        <taxon>rosids</taxon>
        <taxon>fabids</taxon>
        <taxon>Fabales</taxon>
        <taxon>Fabaceae</taxon>
        <taxon>Papilionoideae</taxon>
        <taxon>50 kb inversion clade</taxon>
        <taxon>NPAAA clade</taxon>
        <taxon>Hologalegina</taxon>
        <taxon>IRL clade</taxon>
        <taxon>Trifolieae</taxon>
        <taxon>Trifolium</taxon>
    </lineage>
</organism>
<accession>A0A2K3KHG2</accession>
<reference evidence="1 2" key="1">
    <citation type="journal article" date="2014" name="Am. J. Bot.">
        <title>Genome assembly and annotation for red clover (Trifolium pratense; Fabaceae).</title>
        <authorList>
            <person name="Istvanek J."/>
            <person name="Jaros M."/>
            <person name="Krenek A."/>
            <person name="Repkova J."/>
        </authorList>
    </citation>
    <scope>NUCLEOTIDE SEQUENCE [LARGE SCALE GENOMIC DNA]</scope>
    <source>
        <strain evidence="2">cv. Tatra</strain>
        <tissue evidence="1">Young leaves</tissue>
    </source>
</reference>
<gene>
    <name evidence="1" type="ORF">L195_g062742</name>
</gene>
<name>A0A2K3KHG2_TRIPR</name>
<sequence>RLLVRLEMAELLACFGSGGGFDTVEVVR</sequence>